<feature type="region of interest" description="Disordered" evidence="10">
    <location>
        <begin position="1"/>
        <end position="31"/>
    </location>
</feature>
<evidence type="ECO:0000256" key="4">
    <source>
        <dbReference type="ARBA" id="ARBA00022737"/>
    </source>
</evidence>
<dbReference type="PROSITE" id="PS51450">
    <property type="entry name" value="LRR"/>
    <property type="match status" value="5"/>
</dbReference>
<dbReference type="PANTHER" id="PTHR45973">
    <property type="entry name" value="PROTEIN PHOSPHATASE 1 REGULATORY SUBUNIT SDS22-RELATED"/>
    <property type="match status" value="1"/>
</dbReference>
<dbReference type="InterPro" id="IPR050576">
    <property type="entry name" value="Cilia_flagella_integrity"/>
</dbReference>
<dbReference type="PANTHER" id="PTHR45973:SF2">
    <property type="entry name" value="CENTROSOMAL PROTEIN OF 97 KDA"/>
    <property type="match status" value="1"/>
</dbReference>
<dbReference type="SUPFAM" id="SSF52058">
    <property type="entry name" value="L domain-like"/>
    <property type="match status" value="1"/>
</dbReference>
<keyword evidence="3" id="KW-0433">Leucine-rich repeat</keyword>
<evidence type="ECO:0000256" key="9">
    <source>
        <dbReference type="ARBA" id="ARBA00076677"/>
    </source>
</evidence>
<feature type="compositionally biased region" description="Polar residues" evidence="10">
    <location>
        <begin position="479"/>
        <end position="494"/>
    </location>
</feature>
<feature type="compositionally biased region" description="Low complexity" evidence="10">
    <location>
        <begin position="898"/>
        <end position="910"/>
    </location>
</feature>
<dbReference type="Proteomes" id="UP000663864">
    <property type="component" value="Unassembled WGS sequence"/>
</dbReference>
<dbReference type="InterPro" id="IPR003961">
    <property type="entry name" value="FN3_dom"/>
</dbReference>
<feature type="region of interest" description="Disordered" evidence="10">
    <location>
        <begin position="562"/>
        <end position="584"/>
    </location>
</feature>
<keyword evidence="2" id="KW-0963">Cytoplasm</keyword>
<evidence type="ECO:0000256" key="3">
    <source>
        <dbReference type="ARBA" id="ARBA00022614"/>
    </source>
</evidence>
<organism evidence="12 13">
    <name type="scientific">Rotaria sordida</name>
    <dbReference type="NCBI Taxonomy" id="392033"/>
    <lineage>
        <taxon>Eukaryota</taxon>
        <taxon>Metazoa</taxon>
        <taxon>Spiralia</taxon>
        <taxon>Gnathifera</taxon>
        <taxon>Rotifera</taxon>
        <taxon>Eurotatoria</taxon>
        <taxon>Bdelloidea</taxon>
        <taxon>Philodinida</taxon>
        <taxon>Philodinidae</taxon>
        <taxon>Rotaria</taxon>
    </lineage>
</organism>
<evidence type="ECO:0000256" key="1">
    <source>
        <dbReference type="ARBA" id="ARBA00004300"/>
    </source>
</evidence>
<feature type="compositionally biased region" description="Polar residues" evidence="10">
    <location>
        <begin position="821"/>
        <end position="837"/>
    </location>
</feature>
<evidence type="ECO:0000256" key="7">
    <source>
        <dbReference type="ARBA" id="ARBA00058656"/>
    </source>
</evidence>
<feature type="compositionally biased region" description="Polar residues" evidence="10">
    <location>
        <begin position="16"/>
        <end position="28"/>
    </location>
</feature>
<proteinExistence type="predicted"/>
<dbReference type="InterPro" id="IPR036116">
    <property type="entry name" value="FN3_sf"/>
</dbReference>
<evidence type="ECO:0000256" key="10">
    <source>
        <dbReference type="SAM" id="MobiDB-lite"/>
    </source>
</evidence>
<feature type="compositionally biased region" description="Polar residues" evidence="10">
    <location>
        <begin position="855"/>
        <end position="866"/>
    </location>
</feature>
<feature type="region of interest" description="Disordered" evidence="10">
    <location>
        <begin position="991"/>
        <end position="1021"/>
    </location>
</feature>
<feature type="compositionally biased region" description="Polar residues" evidence="10">
    <location>
        <begin position="1007"/>
        <end position="1021"/>
    </location>
</feature>
<gene>
    <name evidence="12" type="ORF">ZHD862_LOCUS32549</name>
</gene>
<name>A0A815KD86_9BILA</name>
<feature type="region of interest" description="Disordered" evidence="10">
    <location>
        <begin position="468"/>
        <end position="494"/>
    </location>
</feature>
<sequence>MQVAQHHPVPSRQEHTTNQWQNEPMYSRTTTTTATPMSNQVYQPLAFSIDDHLSQQHLTQLDLCSKNLKKIEKLQNNINFNVVLLDYNDITKVEHLDVLTHLIQLSISHNRLIDIRLISRLKTLQKLNLSNNSLDSIDCLKTLQNLVILNISGNNIHNIGALNNCHSLQALNASDNSIQHIEDLSHLTSLKYLNLHKNLIDTLTSISKYWPKSIHTLIISDNELKDLTEICYLSSLIDLNTLYIHNNPCLFVIDDRHGCHQPFDYRPYILNWCLTIHNLDGIFITRKESLKSEWLLSQGKGRSFRSGEHNDLVQYLIKVCGTNAEERDDLHLSRIMIQQDLYKPNVDETLMRTSNTMKDANDTLSKDSQLKLQKSLLISESEFVKLSSSSSISTNNEPIISDHQKISFSNSEQQMQTPSPRYIRTTNHNDEQIIEHNSKNRYNNYDNRPIKPLDKNMLQSKLNQYPIENHSNDDINISRPRTTTNPQQSKRTSTQLTYNANRYSPKTTTRGPIVSTAMHVNIRTKSNKNLPTQQHNQAKRHTIAADNTNTIHLLNRTHRTTSTLKNKNKQQPTLNENKNLTDDEDELQLKSAPVNTILSTQNTTYNRENSIELKKLTTPIETIRTSVLQAYLDLHERFTKTTELQTSALAVLWKMFDTQNSTHQRETEKILEENRLLNQRLHELELRLNIKSRTLYPPLRVHISKRDTKSFFLHWIPNPLNEQHSILGYRIYIDNILKNSIQSGKFETIIDYIYDEGEYKIKLRTYDEYNESEDSNIIVARFRRQQPITLQSDSNSSEIKIIHRIQSDPIMNNTSQIQLQENLDSSSTNEIHSSIIINKQPDKTTKTSEELISPVKSSPSHSNYDNIINRKPPKSPSTSPNRIDKTTTNESCNKILFTNNSDDISSTTTTKHSPIGTGIMSRLSKSPHRIKRNVLLNALTINQTPSPIETVDTNQSEIKLVDRTINSQVELHNGSNHDHFLAQQLIIPSNSTNISSSTSPPSPIPPQNKNILLNSLDHNSF</sequence>
<evidence type="ECO:0000256" key="2">
    <source>
        <dbReference type="ARBA" id="ARBA00022490"/>
    </source>
</evidence>
<feature type="compositionally biased region" description="Basic and acidic residues" evidence="10">
    <location>
        <begin position="840"/>
        <end position="849"/>
    </location>
</feature>
<evidence type="ECO:0000256" key="6">
    <source>
        <dbReference type="ARBA" id="ARBA00023212"/>
    </source>
</evidence>
<feature type="compositionally biased region" description="Polar residues" evidence="10">
    <location>
        <begin position="562"/>
        <end position="578"/>
    </location>
</feature>
<evidence type="ECO:0000259" key="11">
    <source>
        <dbReference type="PROSITE" id="PS50853"/>
    </source>
</evidence>
<evidence type="ECO:0000256" key="5">
    <source>
        <dbReference type="ARBA" id="ARBA00022794"/>
    </source>
</evidence>
<dbReference type="FunFam" id="3.80.10.10:FF:000165">
    <property type="entry name" value="Centrosomal protein of 97 kDa"/>
    <property type="match status" value="1"/>
</dbReference>
<dbReference type="Pfam" id="PF14580">
    <property type="entry name" value="LRR_9"/>
    <property type="match status" value="1"/>
</dbReference>
<dbReference type="InterPro" id="IPR032675">
    <property type="entry name" value="LRR_dom_sf"/>
</dbReference>
<dbReference type="PROSITE" id="PS50853">
    <property type="entry name" value="FN3"/>
    <property type="match status" value="1"/>
</dbReference>
<comment type="function">
    <text evidence="7">Acts as a key negative regulator of ciliogenesis in collaboration with CCP110 by capping the mother centriole thereby preventing cilia formation. Required for recruitment of CCP110 to the centrosome.</text>
</comment>
<evidence type="ECO:0000313" key="13">
    <source>
        <dbReference type="Proteomes" id="UP000663864"/>
    </source>
</evidence>
<reference evidence="12" key="1">
    <citation type="submission" date="2021-02" db="EMBL/GenBank/DDBJ databases">
        <authorList>
            <person name="Nowell W R."/>
        </authorList>
    </citation>
    <scope>NUCLEOTIDE SEQUENCE</scope>
</reference>
<dbReference type="Gene3D" id="3.80.10.10">
    <property type="entry name" value="Ribonuclease Inhibitor"/>
    <property type="match status" value="2"/>
</dbReference>
<feature type="region of interest" description="Disordered" evidence="10">
    <location>
        <begin position="821"/>
        <end position="921"/>
    </location>
</feature>
<dbReference type="EMBL" id="CAJNOT010003551">
    <property type="protein sequence ID" value="CAF1389552.1"/>
    <property type="molecule type" value="Genomic_DNA"/>
</dbReference>
<keyword evidence="4" id="KW-0677">Repeat</keyword>
<dbReference type="GO" id="GO:0030030">
    <property type="term" value="P:cell projection organization"/>
    <property type="evidence" value="ECO:0007669"/>
    <property type="project" value="UniProtKB-KW"/>
</dbReference>
<accession>A0A815KD86</accession>
<dbReference type="InterPro" id="IPR001611">
    <property type="entry name" value="Leu-rich_rpt"/>
</dbReference>
<evidence type="ECO:0000256" key="8">
    <source>
        <dbReference type="ARBA" id="ARBA00068862"/>
    </source>
</evidence>
<keyword evidence="6" id="KW-0206">Cytoskeleton</keyword>
<evidence type="ECO:0000313" key="12">
    <source>
        <dbReference type="EMBL" id="CAF1389552.1"/>
    </source>
</evidence>
<protein>
    <recommendedName>
        <fullName evidence="8">Centrosomal protein of 97 kDa</fullName>
    </recommendedName>
    <alternativeName>
        <fullName evidence="9">Leucine-rich repeat and IQ domain-containing protein 2</fullName>
    </alternativeName>
</protein>
<feature type="domain" description="Fibronectin type-III" evidence="11">
    <location>
        <begin position="697"/>
        <end position="785"/>
    </location>
</feature>
<dbReference type="SUPFAM" id="SSF49265">
    <property type="entry name" value="Fibronectin type III"/>
    <property type="match status" value="1"/>
</dbReference>
<comment type="subcellular location">
    <subcellularLocation>
        <location evidence="1">Cytoplasm</location>
        <location evidence="1">Cytoskeleton</location>
        <location evidence="1">Microtubule organizing center</location>
        <location evidence="1">Centrosome</location>
    </subcellularLocation>
</comment>
<comment type="caution">
    <text evidence="12">The sequence shown here is derived from an EMBL/GenBank/DDBJ whole genome shotgun (WGS) entry which is preliminary data.</text>
</comment>
<dbReference type="AlphaFoldDB" id="A0A815KD86"/>
<dbReference type="GO" id="GO:0005813">
    <property type="term" value="C:centrosome"/>
    <property type="evidence" value="ECO:0007669"/>
    <property type="project" value="UniProtKB-SubCell"/>
</dbReference>
<keyword evidence="5" id="KW-0970">Cilium biogenesis/degradation</keyword>